<gene>
    <name evidence="2" type="ORF">EXM22_00725</name>
</gene>
<protein>
    <submittedName>
        <fullName evidence="2">MarR family transcriptional regulator</fullName>
    </submittedName>
</protein>
<organism evidence="2 3">
    <name type="scientific">Oceanispirochaeta crateris</name>
    <dbReference type="NCBI Taxonomy" id="2518645"/>
    <lineage>
        <taxon>Bacteria</taxon>
        <taxon>Pseudomonadati</taxon>
        <taxon>Spirochaetota</taxon>
        <taxon>Spirochaetia</taxon>
        <taxon>Spirochaetales</taxon>
        <taxon>Spirochaetaceae</taxon>
        <taxon>Oceanispirochaeta</taxon>
    </lineage>
</organism>
<dbReference type="GO" id="GO:0006950">
    <property type="term" value="P:response to stress"/>
    <property type="evidence" value="ECO:0007669"/>
    <property type="project" value="TreeGrafter"/>
</dbReference>
<evidence type="ECO:0000313" key="2">
    <source>
        <dbReference type="EMBL" id="QEN06582.1"/>
    </source>
</evidence>
<reference evidence="2 3" key="1">
    <citation type="submission" date="2019-02" db="EMBL/GenBank/DDBJ databases">
        <title>Complete Genome Sequence and Methylome Analysis of free living Spirochaetas.</title>
        <authorList>
            <person name="Fomenkov A."/>
            <person name="Dubinina G."/>
            <person name="Leshcheva N."/>
            <person name="Mikheeva N."/>
            <person name="Grabovich M."/>
            <person name="Vincze T."/>
            <person name="Roberts R.J."/>
        </authorList>
    </citation>
    <scope>NUCLEOTIDE SEQUENCE [LARGE SCALE GENOMIC DNA]</scope>
    <source>
        <strain evidence="2 3">K2</strain>
    </source>
</reference>
<dbReference type="OrthoDB" id="9790052at2"/>
<dbReference type="Pfam" id="PF01047">
    <property type="entry name" value="MarR"/>
    <property type="match status" value="1"/>
</dbReference>
<dbReference type="PANTHER" id="PTHR33164">
    <property type="entry name" value="TRANSCRIPTIONAL REGULATOR, MARR FAMILY"/>
    <property type="match status" value="1"/>
</dbReference>
<sequence length="145" mass="16542">MTEDDVFRRVVAFISNIHSIESDLAQLIQDQELTPLQQNILRILYFSGPKNLSSLSQCMNMNLPNSSREVKRLSEADLILKGSSPFDKRVTQLTLTDSGKRKVEEGLKLMKESLFSSSGEWTPHRIERVLTSLTILENELFPSHH</sequence>
<dbReference type="InterPro" id="IPR039422">
    <property type="entry name" value="MarR/SlyA-like"/>
</dbReference>
<dbReference type="InterPro" id="IPR000835">
    <property type="entry name" value="HTH_MarR-typ"/>
</dbReference>
<evidence type="ECO:0000259" key="1">
    <source>
        <dbReference type="PROSITE" id="PS50995"/>
    </source>
</evidence>
<dbReference type="EMBL" id="CP036150">
    <property type="protein sequence ID" value="QEN06582.1"/>
    <property type="molecule type" value="Genomic_DNA"/>
</dbReference>
<dbReference type="KEGG" id="ock:EXM22_00725"/>
<name>A0A5C1QKB6_9SPIO</name>
<dbReference type="SMART" id="SM00347">
    <property type="entry name" value="HTH_MARR"/>
    <property type="match status" value="1"/>
</dbReference>
<dbReference type="PANTHER" id="PTHR33164:SF43">
    <property type="entry name" value="HTH-TYPE TRANSCRIPTIONAL REPRESSOR YETL"/>
    <property type="match status" value="1"/>
</dbReference>
<proteinExistence type="predicted"/>
<dbReference type="GO" id="GO:0003700">
    <property type="term" value="F:DNA-binding transcription factor activity"/>
    <property type="evidence" value="ECO:0007669"/>
    <property type="project" value="InterPro"/>
</dbReference>
<dbReference type="Gene3D" id="1.10.10.10">
    <property type="entry name" value="Winged helix-like DNA-binding domain superfamily/Winged helix DNA-binding domain"/>
    <property type="match status" value="1"/>
</dbReference>
<dbReference type="InterPro" id="IPR036388">
    <property type="entry name" value="WH-like_DNA-bd_sf"/>
</dbReference>
<dbReference type="InterPro" id="IPR036390">
    <property type="entry name" value="WH_DNA-bd_sf"/>
</dbReference>
<keyword evidence="3" id="KW-1185">Reference proteome</keyword>
<dbReference type="RefSeq" id="WP_149484665.1">
    <property type="nucleotide sequence ID" value="NZ_CP036150.1"/>
</dbReference>
<feature type="domain" description="HTH marR-type" evidence="1">
    <location>
        <begin position="3"/>
        <end position="138"/>
    </location>
</feature>
<evidence type="ECO:0000313" key="3">
    <source>
        <dbReference type="Proteomes" id="UP000324209"/>
    </source>
</evidence>
<dbReference type="PROSITE" id="PS50995">
    <property type="entry name" value="HTH_MARR_2"/>
    <property type="match status" value="1"/>
</dbReference>
<accession>A0A5C1QKB6</accession>
<dbReference type="AlphaFoldDB" id="A0A5C1QKB6"/>
<dbReference type="SUPFAM" id="SSF46785">
    <property type="entry name" value="Winged helix' DNA-binding domain"/>
    <property type="match status" value="1"/>
</dbReference>
<dbReference type="Proteomes" id="UP000324209">
    <property type="component" value="Chromosome"/>
</dbReference>